<keyword evidence="4" id="KW-0636">Prenylation</keyword>
<evidence type="ECO:0000313" key="9">
    <source>
        <dbReference type="RefSeq" id="XP_008803071.2"/>
    </source>
</evidence>
<name>A0A8B7CNM3_PHODC</name>
<feature type="compositionally biased region" description="Basic and acidic residues" evidence="6">
    <location>
        <begin position="74"/>
        <end position="93"/>
    </location>
</feature>
<reference evidence="8" key="1">
    <citation type="journal article" date="2019" name="Nat. Commun.">
        <title>Genome-wide association mapping of date palm fruit traits.</title>
        <authorList>
            <person name="Hazzouri K.M."/>
            <person name="Gros-Balthazard M."/>
            <person name="Flowers J.M."/>
            <person name="Copetti D."/>
            <person name="Lemansour A."/>
            <person name="Lebrun M."/>
            <person name="Masmoudi K."/>
            <person name="Ferrand S."/>
            <person name="Dhar M.I."/>
            <person name="Fresquez Z.A."/>
            <person name="Rosas U."/>
            <person name="Zhang J."/>
            <person name="Talag J."/>
            <person name="Lee S."/>
            <person name="Kudrna D."/>
            <person name="Powell R.F."/>
            <person name="Leitch I.J."/>
            <person name="Krueger R.R."/>
            <person name="Wing R.A."/>
            <person name="Amiri K.M.A."/>
            <person name="Purugganan M.D."/>
        </authorList>
    </citation>
    <scope>NUCLEOTIDE SEQUENCE [LARGE SCALE GENOMIC DNA]</scope>
    <source>
        <strain evidence="8">cv. Khalas</strain>
    </source>
</reference>
<sequence>MSADKKKIVLKLYLHDDKAKTKAMARVSSLQGIDSLAIDMNEQKLTVTGDVDPVDVVRNLRKCWYTEILSVGPAKEEKKKEEPKKEGGDKKKEAYQDYKSHVTVYHCVQCAEENPNACVTC</sequence>
<proteinExistence type="inferred from homology"/>
<organism evidence="8 9">
    <name type="scientific">Phoenix dactylifera</name>
    <name type="common">Date palm</name>
    <dbReference type="NCBI Taxonomy" id="42345"/>
    <lineage>
        <taxon>Eukaryota</taxon>
        <taxon>Viridiplantae</taxon>
        <taxon>Streptophyta</taxon>
        <taxon>Embryophyta</taxon>
        <taxon>Tracheophyta</taxon>
        <taxon>Spermatophyta</taxon>
        <taxon>Magnoliopsida</taxon>
        <taxon>Liliopsida</taxon>
        <taxon>Arecaceae</taxon>
        <taxon>Coryphoideae</taxon>
        <taxon>Phoeniceae</taxon>
        <taxon>Phoenix</taxon>
    </lineage>
</organism>
<evidence type="ECO:0000256" key="6">
    <source>
        <dbReference type="SAM" id="MobiDB-lite"/>
    </source>
</evidence>
<keyword evidence="8" id="KW-1185">Reference proteome</keyword>
<dbReference type="GO" id="GO:0046872">
    <property type="term" value="F:metal ion binding"/>
    <property type="evidence" value="ECO:0007669"/>
    <property type="project" value="UniProtKB-KW"/>
</dbReference>
<evidence type="ECO:0000313" key="8">
    <source>
        <dbReference type="Proteomes" id="UP000228380"/>
    </source>
</evidence>
<keyword evidence="2" id="KW-0479">Metal-binding</keyword>
<keyword evidence="1" id="KW-0488">Methylation</keyword>
<dbReference type="PANTHER" id="PTHR45811">
    <property type="entry name" value="COPPER TRANSPORT PROTEIN FAMILY-RELATED"/>
    <property type="match status" value="1"/>
</dbReference>
<dbReference type="OrthoDB" id="785494at2759"/>
<feature type="domain" description="HMA" evidence="7">
    <location>
        <begin position="5"/>
        <end position="72"/>
    </location>
</feature>
<feature type="region of interest" description="Disordered" evidence="6">
    <location>
        <begin position="72"/>
        <end position="93"/>
    </location>
</feature>
<dbReference type="KEGG" id="pda:103716727"/>
<evidence type="ECO:0000256" key="2">
    <source>
        <dbReference type="ARBA" id="ARBA00022723"/>
    </source>
</evidence>
<dbReference type="InterPro" id="IPR051863">
    <property type="entry name" value="HIPP"/>
</dbReference>
<comment type="similarity">
    <text evidence="5">Belongs to the HIPP family.</text>
</comment>
<dbReference type="GeneID" id="103716727"/>
<evidence type="ECO:0000256" key="4">
    <source>
        <dbReference type="ARBA" id="ARBA00023289"/>
    </source>
</evidence>
<dbReference type="Proteomes" id="UP000228380">
    <property type="component" value="Chromosome 18"/>
</dbReference>
<dbReference type="RefSeq" id="XP_008803071.2">
    <property type="nucleotide sequence ID" value="XM_008804849.4"/>
</dbReference>
<protein>
    <submittedName>
        <fullName evidence="9">Heavy metal-associated isoprenylated plant protein 39-like</fullName>
    </submittedName>
</protein>
<evidence type="ECO:0000256" key="5">
    <source>
        <dbReference type="ARBA" id="ARBA00024045"/>
    </source>
</evidence>
<evidence type="ECO:0000256" key="3">
    <source>
        <dbReference type="ARBA" id="ARBA00023288"/>
    </source>
</evidence>
<dbReference type="Pfam" id="PF00403">
    <property type="entry name" value="HMA"/>
    <property type="match status" value="1"/>
</dbReference>
<dbReference type="AlphaFoldDB" id="A0A8B7CNM3"/>
<dbReference type="SUPFAM" id="SSF55008">
    <property type="entry name" value="HMA, heavy metal-associated domain"/>
    <property type="match status" value="1"/>
</dbReference>
<dbReference type="Gene3D" id="3.30.70.100">
    <property type="match status" value="1"/>
</dbReference>
<dbReference type="PANTHER" id="PTHR45811:SF49">
    <property type="entry name" value="OS04G0667600 PROTEIN"/>
    <property type="match status" value="1"/>
</dbReference>
<keyword evidence="3" id="KW-0449">Lipoprotein</keyword>
<evidence type="ECO:0000256" key="1">
    <source>
        <dbReference type="ARBA" id="ARBA00022481"/>
    </source>
</evidence>
<dbReference type="InterPro" id="IPR006121">
    <property type="entry name" value="HMA_dom"/>
</dbReference>
<reference evidence="9" key="2">
    <citation type="submission" date="2025-08" db="UniProtKB">
        <authorList>
            <consortium name="RefSeq"/>
        </authorList>
    </citation>
    <scope>IDENTIFICATION</scope>
    <source>
        <tissue evidence="9">Young leaves</tissue>
    </source>
</reference>
<accession>A0A8B7CNM3</accession>
<dbReference type="InterPro" id="IPR036163">
    <property type="entry name" value="HMA_dom_sf"/>
</dbReference>
<evidence type="ECO:0000259" key="7">
    <source>
        <dbReference type="PROSITE" id="PS50846"/>
    </source>
</evidence>
<gene>
    <name evidence="9" type="primary">LOC103716727</name>
</gene>
<dbReference type="PROSITE" id="PS50846">
    <property type="entry name" value="HMA_2"/>
    <property type="match status" value="1"/>
</dbReference>